<evidence type="ECO:0000256" key="2">
    <source>
        <dbReference type="SAM" id="SignalP"/>
    </source>
</evidence>
<evidence type="ECO:0000256" key="1">
    <source>
        <dbReference type="PROSITE-ProRule" id="PRU00339"/>
    </source>
</evidence>
<keyword evidence="2" id="KW-0732">Signal</keyword>
<dbReference type="SUPFAM" id="SSF48452">
    <property type="entry name" value="TPR-like"/>
    <property type="match status" value="1"/>
</dbReference>
<accession>A0A6G9ICV8</accession>
<dbReference type="AlphaFoldDB" id="A0A6G9ICV8"/>
<proteinExistence type="predicted"/>
<sequence length="462" mass="53354">MRLFIASLFILLLSSCSMARTAEDAFKEGRYLESVELIAQYMEETGQSKLTGDDIIRFQTIIQGAMSHYENDLLAADRTDYARRIDDYKALLTMKNRIGSKFYSQQVYFFNNKYEVLQLRQLIAEEYYLYGKSLKPQTSKEYYQQASIYKSGLEQYKYKDIETLYNASNKKYMELAASEFYTLGQQFAKDGSYKEASEQFKKASDVYKPLGKYKDSQTLYVEYDRKYRTAEAKGFYQQAQALAKTARTHKQYREVADLYKQAIDIYKPYGQYLDATTLQKQYADKGIVKIFVESSYYTTLVRTKLVATYVKFVDSSAAADVIVKADATESYKQTPPRTSVNAMSENVVEKVMTLTNPDGSQYKQNVYKTYYFNQRITESQNQYTVKTTVRAYGAISYSNSNTVTRSSKQTEYKYEGDVPTNYRNSTSGELLTRSKLSNLALEEAKNTVYSDLNTIIQLVKEL</sequence>
<gene>
    <name evidence="3" type="ORF">IPMB12_10455</name>
</gene>
<evidence type="ECO:0000313" key="3">
    <source>
        <dbReference type="EMBL" id="QIQ22068.1"/>
    </source>
</evidence>
<protein>
    <submittedName>
        <fullName evidence="3">Uncharacterized protein</fullName>
    </submittedName>
</protein>
<feature type="signal peptide" evidence="2">
    <location>
        <begin position="1"/>
        <end position="19"/>
    </location>
</feature>
<dbReference type="KEGG" id="orb:IPMB12_10455"/>
<feature type="chain" id="PRO_5026076940" evidence="2">
    <location>
        <begin position="20"/>
        <end position="462"/>
    </location>
</feature>
<keyword evidence="1" id="KW-0802">TPR repeat</keyword>
<evidence type="ECO:0000313" key="4">
    <source>
        <dbReference type="Proteomes" id="UP000501168"/>
    </source>
</evidence>
<dbReference type="PROSITE" id="PS51257">
    <property type="entry name" value="PROKAR_LIPOPROTEIN"/>
    <property type="match status" value="1"/>
</dbReference>
<dbReference type="Proteomes" id="UP000501168">
    <property type="component" value="Chromosome"/>
</dbReference>
<dbReference type="InParanoid" id="A0A6G9ICV8"/>
<organism evidence="3 4">
    <name type="scientific">Zophobihabitans entericus</name>
    <dbReference type="NCBI Taxonomy" id="1635327"/>
    <lineage>
        <taxon>Bacteria</taxon>
        <taxon>Pseudomonadati</taxon>
        <taxon>Pseudomonadota</taxon>
        <taxon>Gammaproteobacteria</taxon>
        <taxon>Orbales</taxon>
        <taxon>Orbaceae</taxon>
        <taxon>Zophobihabitans</taxon>
    </lineage>
</organism>
<keyword evidence="4" id="KW-1185">Reference proteome</keyword>
<reference evidence="3 4" key="1">
    <citation type="submission" date="2020-03" db="EMBL/GenBank/DDBJ databases">
        <title>Complete genome sequence of Orbus sp. IPMB12 (BCRC 80908).</title>
        <authorList>
            <person name="Lo W.-S."/>
            <person name="Chang T.-H."/>
            <person name="Kuo C.-H."/>
        </authorList>
    </citation>
    <scope>NUCLEOTIDE SEQUENCE [LARGE SCALE GENOMIC DNA]</scope>
    <source>
        <strain evidence="3 4">IPMB12</strain>
    </source>
</reference>
<feature type="repeat" description="TPR" evidence="1">
    <location>
        <begin position="177"/>
        <end position="210"/>
    </location>
</feature>
<dbReference type="InterPro" id="IPR011990">
    <property type="entry name" value="TPR-like_helical_dom_sf"/>
</dbReference>
<dbReference type="InterPro" id="IPR019734">
    <property type="entry name" value="TPR_rpt"/>
</dbReference>
<dbReference type="Gene3D" id="1.25.40.10">
    <property type="entry name" value="Tetratricopeptide repeat domain"/>
    <property type="match status" value="1"/>
</dbReference>
<name>A0A6G9ICV8_9GAMM</name>
<dbReference type="RefSeq" id="WP_166917365.1">
    <property type="nucleotide sequence ID" value="NZ_CP050253.1"/>
</dbReference>
<dbReference type="PROSITE" id="PS50005">
    <property type="entry name" value="TPR"/>
    <property type="match status" value="1"/>
</dbReference>
<dbReference type="EMBL" id="CP050253">
    <property type="protein sequence ID" value="QIQ22068.1"/>
    <property type="molecule type" value="Genomic_DNA"/>
</dbReference>